<dbReference type="Pfam" id="PF08703">
    <property type="entry name" value="PLC-beta_C"/>
    <property type="match status" value="1"/>
</dbReference>
<dbReference type="FunFam" id="3.20.20.190:FF:000084">
    <property type="match status" value="1"/>
</dbReference>
<dbReference type="GO" id="GO:0004435">
    <property type="term" value="F:phosphatidylinositol-4,5-bisphosphate phospholipase C activity"/>
    <property type="evidence" value="ECO:0007669"/>
    <property type="project" value="UniProtKB-UniRule"/>
</dbReference>
<dbReference type="PRINTS" id="PR00390">
    <property type="entry name" value="PHPHLIPASEC"/>
</dbReference>
<dbReference type="Gene3D" id="2.60.40.150">
    <property type="entry name" value="C2 domain"/>
    <property type="match status" value="1"/>
</dbReference>
<dbReference type="InterPro" id="IPR011992">
    <property type="entry name" value="EF-hand-dom_pair"/>
</dbReference>
<dbReference type="GO" id="GO:0005737">
    <property type="term" value="C:cytoplasm"/>
    <property type="evidence" value="ECO:0007669"/>
    <property type="project" value="UniProtKB-SubCell"/>
</dbReference>
<dbReference type="Gene3D" id="1.10.238.10">
    <property type="entry name" value="EF-hand"/>
    <property type="match status" value="1"/>
</dbReference>
<dbReference type="InterPro" id="IPR001711">
    <property type="entry name" value="PLipase_C_Pinositol-sp_Y"/>
</dbReference>
<evidence type="ECO:0000313" key="18">
    <source>
        <dbReference type="EMBL" id="RNA37523.1"/>
    </source>
</evidence>
<dbReference type="InterPro" id="IPR037862">
    <property type="entry name" value="PLC-beta_PH"/>
</dbReference>
<dbReference type="InterPro" id="IPR000008">
    <property type="entry name" value="C2_dom"/>
</dbReference>
<dbReference type="SUPFAM" id="SSF49562">
    <property type="entry name" value="C2 domain (Calcium/lipid-binding domain, CaLB)"/>
    <property type="match status" value="1"/>
</dbReference>
<dbReference type="Proteomes" id="UP000276133">
    <property type="component" value="Unassembled WGS sequence"/>
</dbReference>
<accession>A0A3M7SNY6</accession>
<dbReference type="SUPFAM" id="SSF47473">
    <property type="entry name" value="EF-hand"/>
    <property type="match status" value="1"/>
</dbReference>
<comment type="catalytic activity">
    <reaction evidence="1 10 13">
        <text>a 1,2-diacyl-sn-glycero-3-phospho-(1D-myo-inositol-4,5-bisphosphate) + H2O = 1D-myo-inositol 1,4,5-trisphosphate + a 1,2-diacyl-sn-glycerol + H(+)</text>
        <dbReference type="Rhea" id="RHEA:33179"/>
        <dbReference type="ChEBI" id="CHEBI:15377"/>
        <dbReference type="ChEBI" id="CHEBI:15378"/>
        <dbReference type="ChEBI" id="CHEBI:17815"/>
        <dbReference type="ChEBI" id="CHEBI:58456"/>
        <dbReference type="ChEBI" id="CHEBI:203600"/>
        <dbReference type="EC" id="3.1.4.11"/>
    </reaction>
</comment>
<name>A0A3M7SNY6_BRAPC</name>
<evidence type="ECO:0000256" key="13">
    <source>
        <dbReference type="RuleBase" id="RU361133"/>
    </source>
</evidence>
<dbReference type="InterPro" id="IPR017946">
    <property type="entry name" value="PLC-like_Pdiesterase_TIM-brl"/>
</dbReference>
<dbReference type="CDD" id="cd00275">
    <property type="entry name" value="C2_PLC_like"/>
    <property type="match status" value="1"/>
</dbReference>
<proteinExistence type="predicted"/>
<dbReference type="CDD" id="cd08591">
    <property type="entry name" value="PI-PLCc_beta"/>
    <property type="match status" value="1"/>
</dbReference>
<dbReference type="FunFam" id="1.10.238.10:FF:000005">
    <property type="entry name" value="Phosphoinositide phospholipase C"/>
    <property type="match status" value="1"/>
</dbReference>
<keyword evidence="5 10" id="KW-0378">Hydrolase</keyword>
<dbReference type="Gene3D" id="3.20.20.190">
    <property type="entry name" value="Phosphatidylinositol (PI) phosphodiesterase"/>
    <property type="match status" value="1"/>
</dbReference>
<dbReference type="Pfam" id="PF00387">
    <property type="entry name" value="PI-PLC-Y"/>
    <property type="match status" value="1"/>
</dbReference>
<dbReference type="PANTHER" id="PTHR10336:SF36">
    <property type="entry name" value="1-PHOSPHATIDYLINOSITOL 4,5-BISPHOSPHATE PHOSPHODIESTERASE BETA-4"/>
    <property type="match status" value="1"/>
</dbReference>
<keyword evidence="3" id="KW-0963">Cytoplasm</keyword>
<feature type="region of interest" description="Disordered" evidence="15">
    <location>
        <begin position="874"/>
        <end position="900"/>
    </location>
</feature>
<feature type="active site" evidence="11">
    <location>
        <position position="375"/>
    </location>
</feature>
<keyword evidence="7 10" id="KW-0442">Lipid degradation</keyword>
<dbReference type="PROSITE" id="PS50004">
    <property type="entry name" value="C2"/>
    <property type="match status" value="1"/>
</dbReference>
<keyword evidence="9 10" id="KW-0807">Transducer</keyword>
<evidence type="ECO:0000256" key="2">
    <source>
        <dbReference type="ARBA" id="ARBA00004496"/>
    </source>
</evidence>
<dbReference type="GO" id="GO:0016042">
    <property type="term" value="P:lipid catabolic process"/>
    <property type="evidence" value="ECO:0007669"/>
    <property type="project" value="UniProtKB-KW"/>
</dbReference>
<dbReference type="InterPro" id="IPR053945">
    <property type="entry name" value="PLCB1-4-like_EFh"/>
</dbReference>
<feature type="binding site" evidence="12">
    <location>
        <position position="359"/>
    </location>
    <ligand>
        <name>Ca(2+)</name>
        <dbReference type="ChEBI" id="CHEBI:29108"/>
    </ligand>
</feature>
<organism evidence="18 19">
    <name type="scientific">Brachionus plicatilis</name>
    <name type="common">Marine rotifer</name>
    <name type="synonym">Brachionus muelleri</name>
    <dbReference type="NCBI Taxonomy" id="10195"/>
    <lineage>
        <taxon>Eukaryota</taxon>
        <taxon>Metazoa</taxon>
        <taxon>Spiralia</taxon>
        <taxon>Gnathifera</taxon>
        <taxon>Rotifera</taxon>
        <taxon>Eurotatoria</taxon>
        <taxon>Monogononta</taxon>
        <taxon>Pseudotrocha</taxon>
        <taxon>Ploima</taxon>
        <taxon>Brachionidae</taxon>
        <taxon>Brachionus</taxon>
    </lineage>
</organism>
<dbReference type="PROSITE" id="PS50007">
    <property type="entry name" value="PIPLC_X_DOMAIN"/>
    <property type="match status" value="1"/>
</dbReference>
<dbReference type="AlphaFoldDB" id="A0A3M7SNY6"/>
<dbReference type="InterPro" id="IPR001192">
    <property type="entry name" value="PI-PLC_fam"/>
</dbReference>
<evidence type="ECO:0000259" key="16">
    <source>
        <dbReference type="PROSITE" id="PS50004"/>
    </source>
</evidence>
<evidence type="ECO:0000256" key="8">
    <source>
        <dbReference type="ARBA" id="ARBA00023098"/>
    </source>
</evidence>
<keyword evidence="8 10" id="KW-0443">Lipid metabolism</keyword>
<dbReference type="SMART" id="SM00149">
    <property type="entry name" value="PLCYc"/>
    <property type="match status" value="1"/>
</dbReference>
<evidence type="ECO:0000313" key="19">
    <source>
        <dbReference type="Proteomes" id="UP000276133"/>
    </source>
</evidence>
<dbReference type="SUPFAM" id="SSF69989">
    <property type="entry name" value="C-terminal domain of PLC-beta"/>
    <property type="match status" value="1"/>
</dbReference>
<sequence length="1159" mass="133838">MSKPYEFNWRPNVPNRLLKGELYDRWEEETGLLEENVLFRVDEYGFFLYWQPDGKDGQVLELTHVCDIRTGRQPNDQNLLNKLSDKALTNGWGNIDQRTIIISSGLDLVNISNLVITGSSDKGTREWIEALQKICFNHKSKNLCPMSSLIKHWMKIRLQLNGERKIPVRSITRTFASGKNERIIFQCLKELGFQSGKNDAINVDDFTFEKFIELYHKICPRTDIEDLFREISNGQSYLTVPQLIDFANEFQRDPRLNEIIFPYYDRNSILRLIKSYEPNEENREKERLTITGFYNFLMSDDNAPVFLDRLDVYQDMDQPLCHYFINSSHNTYLTGRQFGGKSSVEMYRRVLLAGCRCIELDCWDGQEDQEPIITHGMALCTDILFKDVIEAIAETAFVTSDFPVILSFENHCSKKQQERLARHCEKILGTLLLTKTLDGFPVEPGYPLPSPNLFKRKILIKNKRLKPEVEKRQLELLNAGKLIDINEVNEDQNAVEGEEIDDNSKAVRPMIEEAHPELNADVEETKKTPFNLLIKKGTTNGQLSEEEERALLNQYQYTGATTNIHPLLSSFVNYTQPVKFQGFEHSKKKNIQYHMSSFNENVALGHLRSDAIEFVNYNTRQLSRIYPRGGRVDSSNYMPQIFWNTGCQMVSLNFQTPDLGMQLNMGKFEYNGNSGFLLKPDFLRRSDRYFDPFSESPVDGVIAAFCSIRIISGQFLSEKRIGTYVEVDMYGLPTDTIRREFRTKTVPNNGLNPYYSEDPFVFRKIILPDLACIRIGVFEETGKLIGQRVLPLDGLQAGYRHISLRTEGNFPLSLPTLFCHIVLKTYVPDGLGDFVDALNNPKEFLTKEEKRLKQLREKLGIEEKDISVVPIEKKSSKLGNSGPSSIQLGAEGGKKPTNGNEKEENLIEKITRESLKSLKGFQKLLKKQAKDKENLKKKHNKERALMQKQHSGVIDKMTANYDKSNQNTLGSNILASSNGKLINKNKNESENSFKTKMKEIVQEQSRLWANLIEKQQNDEKQLNNEHVEQQCNQLIQLLIETQKQRKKDLESKQKKETEQLKANQARQSVEDSKRLLSDKNFRNKQDRDRRLRELNSNNMKRFIDERKRLACKHKQENEMLENITKEEEEILKEDNGKAKELATSINEELTYSLNPSAVC</sequence>
<dbReference type="SUPFAM" id="SSF50729">
    <property type="entry name" value="PH domain-like"/>
    <property type="match status" value="1"/>
</dbReference>
<keyword evidence="12" id="KW-0479">Metal-binding</keyword>
<dbReference type="FunFam" id="2.60.40.150:FF:000008">
    <property type="entry name" value="1-phosphatidylinositol 4,5-bisphosphate phosphodiesterase"/>
    <property type="match status" value="1"/>
</dbReference>
<evidence type="ECO:0000259" key="17">
    <source>
        <dbReference type="PROSITE" id="PS50008"/>
    </source>
</evidence>
<feature type="region of interest" description="Disordered" evidence="15">
    <location>
        <begin position="1048"/>
        <end position="1095"/>
    </location>
</feature>
<dbReference type="STRING" id="10195.A0A3M7SNY6"/>
<evidence type="ECO:0000256" key="6">
    <source>
        <dbReference type="ARBA" id="ARBA00022837"/>
    </source>
</evidence>
<feature type="domain" description="C2" evidence="16">
    <location>
        <begin position="687"/>
        <end position="812"/>
    </location>
</feature>
<dbReference type="GO" id="GO:0051209">
    <property type="term" value="P:release of sequestered calcium ion into cytosol"/>
    <property type="evidence" value="ECO:0007669"/>
    <property type="project" value="TreeGrafter"/>
</dbReference>
<dbReference type="PIRSF" id="PIRSF000956">
    <property type="entry name" value="PLC-beta"/>
    <property type="match status" value="1"/>
</dbReference>
<evidence type="ECO:0000256" key="1">
    <source>
        <dbReference type="ARBA" id="ARBA00001195"/>
    </source>
</evidence>
<dbReference type="GO" id="GO:0005509">
    <property type="term" value="F:calcium ion binding"/>
    <property type="evidence" value="ECO:0007669"/>
    <property type="project" value="UniProtKB-UniRule"/>
</dbReference>
<dbReference type="InterPro" id="IPR016280">
    <property type="entry name" value="PLC-beta"/>
</dbReference>
<evidence type="ECO:0000256" key="4">
    <source>
        <dbReference type="ARBA" id="ARBA00022553"/>
    </source>
</evidence>
<dbReference type="InterPro" id="IPR014815">
    <property type="entry name" value="PLC-beta_C"/>
</dbReference>
<evidence type="ECO:0000256" key="9">
    <source>
        <dbReference type="ARBA" id="ARBA00023224"/>
    </source>
</evidence>
<dbReference type="Pfam" id="PF22631">
    <property type="entry name" value="PLCB1-4-like_EFh"/>
    <property type="match status" value="1"/>
</dbReference>
<evidence type="ECO:0000256" key="12">
    <source>
        <dbReference type="PIRSR" id="PIRSR000956-2"/>
    </source>
</evidence>
<dbReference type="EMBL" id="REGN01001034">
    <property type="protein sequence ID" value="RNA37523.1"/>
    <property type="molecule type" value="Genomic_DNA"/>
</dbReference>
<dbReference type="SUPFAM" id="SSF51695">
    <property type="entry name" value="PLC-like phosphodiesterases"/>
    <property type="match status" value="1"/>
</dbReference>
<feature type="compositionally biased region" description="Basic and acidic residues" evidence="15">
    <location>
        <begin position="1048"/>
        <end position="1059"/>
    </location>
</feature>
<evidence type="ECO:0000256" key="15">
    <source>
        <dbReference type="SAM" id="MobiDB-lite"/>
    </source>
</evidence>
<dbReference type="OrthoDB" id="269822at2759"/>
<evidence type="ECO:0000256" key="10">
    <source>
        <dbReference type="PIRNR" id="PIRNR000956"/>
    </source>
</evidence>
<evidence type="ECO:0000256" key="7">
    <source>
        <dbReference type="ARBA" id="ARBA00022963"/>
    </source>
</evidence>
<feature type="binding site" evidence="12">
    <location>
        <position position="330"/>
    </location>
    <ligand>
        <name>Ca(2+)</name>
        <dbReference type="ChEBI" id="CHEBI:29108"/>
    </ligand>
</feature>
<comment type="cofactor">
    <cofactor evidence="12">
        <name>Ca(2+)</name>
        <dbReference type="ChEBI" id="CHEBI:29108"/>
    </cofactor>
    <text evidence="12">Binds 1 Ca(2+) ion per subunit.</text>
</comment>
<evidence type="ECO:0000256" key="14">
    <source>
        <dbReference type="SAM" id="Coils"/>
    </source>
</evidence>
<dbReference type="GO" id="GO:0048015">
    <property type="term" value="P:phosphatidylinositol-mediated signaling"/>
    <property type="evidence" value="ECO:0007669"/>
    <property type="project" value="TreeGrafter"/>
</dbReference>
<evidence type="ECO:0000256" key="3">
    <source>
        <dbReference type="ARBA" id="ARBA00022490"/>
    </source>
</evidence>
<dbReference type="InterPro" id="IPR035892">
    <property type="entry name" value="C2_domain_sf"/>
</dbReference>
<evidence type="ECO:0000256" key="5">
    <source>
        <dbReference type="ARBA" id="ARBA00022801"/>
    </source>
</evidence>
<feature type="compositionally biased region" description="Basic and acidic residues" evidence="15">
    <location>
        <begin position="1068"/>
        <end position="1093"/>
    </location>
</feature>
<dbReference type="Gene3D" id="1.20.1230.10">
    <property type="entry name" value="Phospholipase C beta, distal C-terminal domain"/>
    <property type="match status" value="1"/>
</dbReference>
<dbReference type="PROSITE" id="PS50008">
    <property type="entry name" value="PIPLC_Y_DOMAIN"/>
    <property type="match status" value="1"/>
</dbReference>
<comment type="subcellular location">
    <subcellularLocation>
        <location evidence="2">Cytoplasm</location>
    </subcellularLocation>
</comment>
<feature type="coiled-coil region" evidence="14">
    <location>
        <begin position="918"/>
        <end position="949"/>
    </location>
</feature>
<feature type="domain" description="PI-PLC Y-box" evidence="17">
    <location>
        <begin position="568"/>
        <end position="684"/>
    </location>
</feature>
<dbReference type="GO" id="GO:0046488">
    <property type="term" value="P:phosphatidylinositol metabolic process"/>
    <property type="evidence" value="ECO:0007669"/>
    <property type="project" value="TreeGrafter"/>
</dbReference>
<feature type="active site" evidence="11">
    <location>
        <position position="329"/>
    </location>
</feature>
<comment type="caution">
    <text evidence="18">The sequence shown here is derived from an EMBL/GenBank/DDBJ whole genome shotgun (WGS) entry which is preliminary data.</text>
</comment>
<keyword evidence="4" id="KW-0597">Phosphoprotein</keyword>
<dbReference type="Gene3D" id="2.30.29.240">
    <property type="match status" value="1"/>
</dbReference>
<evidence type="ECO:0000256" key="11">
    <source>
        <dbReference type="PIRSR" id="PIRSR000956-1"/>
    </source>
</evidence>
<dbReference type="PANTHER" id="PTHR10336">
    <property type="entry name" value="PHOSPHOINOSITIDE-SPECIFIC PHOSPHOLIPASE C FAMILY PROTEIN"/>
    <property type="match status" value="1"/>
</dbReference>
<gene>
    <name evidence="18" type="ORF">BpHYR1_028056</name>
</gene>
<keyword evidence="14" id="KW-0175">Coiled coil</keyword>
<dbReference type="EC" id="3.1.4.11" evidence="10"/>
<dbReference type="InterPro" id="IPR000909">
    <property type="entry name" value="PLipase_C_PInositol-sp_X_dom"/>
</dbReference>
<keyword evidence="19" id="KW-1185">Reference proteome</keyword>
<dbReference type="Pfam" id="PF00388">
    <property type="entry name" value="PI-PLC-X"/>
    <property type="match status" value="1"/>
</dbReference>
<reference evidence="18 19" key="1">
    <citation type="journal article" date="2018" name="Sci. Rep.">
        <title>Genomic signatures of local adaptation to the degree of environmental predictability in rotifers.</title>
        <authorList>
            <person name="Franch-Gras L."/>
            <person name="Hahn C."/>
            <person name="Garcia-Roger E.M."/>
            <person name="Carmona M.J."/>
            <person name="Serra M."/>
            <person name="Gomez A."/>
        </authorList>
    </citation>
    <scope>NUCLEOTIDE SEQUENCE [LARGE SCALE GENOMIC DNA]</scope>
    <source>
        <strain evidence="18">HYR1</strain>
    </source>
</reference>
<dbReference type="SMART" id="SM00239">
    <property type="entry name" value="C2"/>
    <property type="match status" value="1"/>
</dbReference>
<feature type="binding site" evidence="12">
    <location>
        <position position="361"/>
    </location>
    <ligand>
        <name>Ca(2+)</name>
        <dbReference type="ChEBI" id="CHEBI:29108"/>
    </ligand>
</feature>
<protein>
    <recommendedName>
        <fullName evidence="10">1-phosphatidylinositol 4,5-bisphosphate phosphodiesterase</fullName>
        <ecNumber evidence="10">3.1.4.11</ecNumber>
    </recommendedName>
</protein>
<dbReference type="SMART" id="SM00148">
    <property type="entry name" value="PLCXc"/>
    <property type="match status" value="1"/>
</dbReference>
<dbReference type="CDD" id="cd13361">
    <property type="entry name" value="PH_PLC_beta"/>
    <property type="match status" value="1"/>
</dbReference>
<feature type="compositionally biased region" description="Polar residues" evidence="15">
    <location>
        <begin position="877"/>
        <end position="887"/>
    </location>
</feature>
<feature type="binding site" evidence="12">
    <location>
        <position position="409"/>
    </location>
    <ligand>
        <name>Ca(2+)</name>
        <dbReference type="ChEBI" id="CHEBI:29108"/>
    </ligand>
</feature>
<keyword evidence="6 12" id="KW-0106">Calcium</keyword>
<dbReference type="InterPro" id="IPR042531">
    <property type="entry name" value="PLC-beta_C_sf"/>
</dbReference>
<dbReference type="Pfam" id="PF17787">
    <property type="entry name" value="PH_14"/>
    <property type="match status" value="1"/>
</dbReference>
<feature type="coiled-coil region" evidence="14">
    <location>
        <begin position="1106"/>
        <end position="1133"/>
    </location>
</feature>